<dbReference type="OMA" id="SHERWEP"/>
<keyword evidence="2 5" id="KW-0812">Transmembrane</keyword>
<dbReference type="Proteomes" id="UP000001568">
    <property type="component" value="Chromosome 8"/>
</dbReference>
<sequence length="316" mass="32693">MNTVVRALTLGQVAVVVAACVAGALLVGAVGLGGVVILPALLLARACTPEVGIVSLFVAFTPTMALRVWMLRKIVPRDRFPTRLGGVAAAGGACGASVAGGALLDVVPREALTYVIGLVALVAGGKDVADSARRLRSRAARSRAGEGETVVTVEDGGDDGDDGDAALEMDGADAVDANESESKSDEYWLEPTTREMWLLFSIGVVVGMLSVLTGTGGPISFLPIVVLWKGKVNRKVMLSMSAIQSVFLGIAAIVSTTARGKKPDPGLVLLILPCGLVGVALGVRVLKYFSREWLTLFIGTILLAVGSFTVHQATEL</sequence>
<reference evidence="6 7" key="1">
    <citation type="journal article" date="2007" name="Proc. Natl. Acad. Sci. U.S.A.">
        <title>The tiny eukaryote Ostreococcus provides genomic insights into the paradox of plankton speciation.</title>
        <authorList>
            <person name="Palenik B."/>
            <person name="Grimwood J."/>
            <person name="Aerts A."/>
            <person name="Rouze P."/>
            <person name="Salamov A."/>
            <person name="Putnam N."/>
            <person name="Dupont C."/>
            <person name="Jorgensen R."/>
            <person name="Derelle E."/>
            <person name="Rombauts S."/>
            <person name="Zhou K."/>
            <person name="Otillar R."/>
            <person name="Merchant S.S."/>
            <person name="Podell S."/>
            <person name="Gaasterland T."/>
            <person name="Napoli C."/>
            <person name="Gendler K."/>
            <person name="Manuell A."/>
            <person name="Tai V."/>
            <person name="Vallon O."/>
            <person name="Piganeau G."/>
            <person name="Jancek S."/>
            <person name="Heijde M."/>
            <person name="Jabbari K."/>
            <person name="Bowler C."/>
            <person name="Lohr M."/>
            <person name="Robbens S."/>
            <person name="Werner G."/>
            <person name="Dubchak I."/>
            <person name="Pazour G.J."/>
            <person name="Ren Q."/>
            <person name="Paulsen I."/>
            <person name="Delwiche C."/>
            <person name="Schmutz J."/>
            <person name="Rokhsar D."/>
            <person name="Van de Peer Y."/>
            <person name="Moreau H."/>
            <person name="Grigoriev I.V."/>
        </authorList>
    </citation>
    <scope>NUCLEOTIDE SEQUENCE [LARGE SCALE GENOMIC DNA]</scope>
    <source>
        <strain evidence="6 7">CCE9901</strain>
    </source>
</reference>
<keyword evidence="3 5" id="KW-1133">Transmembrane helix</keyword>
<keyword evidence="4 5" id="KW-0472">Membrane</keyword>
<dbReference type="HOGENOM" id="CLU_763654_0_0_1"/>
<feature type="transmembrane region" description="Helical" evidence="5">
    <location>
        <begin position="53"/>
        <end position="72"/>
    </location>
</feature>
<evidence type="ECO:0000313" key="6">
    <source>
        <dbReference type="EMBL" id="ABO97658.1"/>
    </source>
</evidence>
<feature type="transmembrane region" description="Helical" evidence="5">
    <location>
        <begin position="197"/>
        <end position="224"/>
    </location>
</feature>
<evidence type="ECO:0008006" key="8">
    <source>
        <dbReference type="Google" id="ProtNLM"/>
    </source>
</evidence>
<dbReference type="Gramene" id="ABO97658">
    <property type="protein sequence ID" value="ABO97658"/>
    <property type="gene ID" value="OSTLU_16471"/>
</dbReference>
<evidence type="ECO:0000256" key="1">
    <source>
        <dbReference type="ARBA" id="ARBA00004141"/>
    </source>
</evidence>
<dbReference type="InterPro" id="IPR051598">
    <property type="entry name" value="TSUP/Inactive_protease-like"/>
</dbReference>
<dbReference type="InterPro" id="IPR002781">
    <property type="entry name" value="TM_pro_TauE-like"/>
</dbReference>
<keyword evidence="7" id="KW-1185">Reference proteome</keyword>
<organism evidence="6 7">
    <name type="scientific">Ostreococcus lucimarinus (strain CCE9901)</name>
    <dbReference type="NCBI Taxonomy" id="436017"/>
    <lineage>
        <taxon>Eukaryota</taxon>
        <taxon>Viridiplantae</taxon>
        <taxon>Chlorophyta</taxon>
        <taxon>Mamiellophyceae</taxon>
        <taxon>Mamiellales</taxon>
        <taxon>Bathycoccaceae</taxon>
        <taxon>Ostreococcus</taxon>
    </lineage>
</organism>
<feature type="transmembrane region" description="Helical" evidence="5">
    <location>
        <begin position="266"/>
        <end position="286"/>
    </location>
</feature>
<dbReference type="Pfam" id="PF01925">
    <property type="entry name" value="TauE"/>
    <property type="match status" value="1"/>
</dbReference>
<evidence type="ECO:0000256" key="5">
    <source>
        <dbReference type="SAM" id="Phobius"/>
    </source>
</evidence>
<feature type="transmembrane region" description="Helical" evidence="5">
    <location>
        <begin position="236"/>
        <end position="254"/>
    </location>
</feature>
<dbReference type="PROSITE" id="PS51257">
    <property type="entry name" value="PROKAR_LIPOPROTEIN"/>
    <property type="match status" value="1"/>
</dbReference>
<gene>
    <name evidence="6" type="ORF">OSTLU_16471</name>
</gene>
<dbReference type="KEGG" id="olu:OSTLU_16471"/>
<evidence type="ECO:0000256" key="3">
    <source>
        <dbReference type="ARBA" id="ARBA00022989"/>
    </source>
</evidence>
<protein>
    <recommendedName>
        <fullName evidence="8">Membrane transporter protein</fullName>
    </recommendedName>
</protein>
<comment type="subcellular location">
    <subcellularLocation>
        <location evidence="1">Membrane</location>
        <topology evidence="1">Multi-pass membrane protein</topology>
    </subcellularLocation>
</comment>
<dbReference type="PANTHER" id="PTHR43701">
    <property type="entry name" value="MEMBRANE TRANSPORTER PROTEIN MJ0441-RELATED"/>
    <property type="match status" value="1"/>
</dbReference>
<dbReference type="OrthoDB" id="195752at2759"/>
<accession>A4S1H0</accession>
<proteinExistence type="predicted"/>
<dbReference type="GeneID" id="5003470"/>
<feature type="transmembrane region" description="Helical" evidence="5">
    <location>
        <begin position="293"/>
        <end position="313"/>
    </location>
</feature>
<dbReference type="PANTHER" id="PTHR43701:SF2">
    <property type="entry name" value="MEMBRANE TRANSPORTER PROTEIN YJNA-RELATED"/>
    <property type="match status" value="1"/>
</dbReference>
<dbReference type="GO" id="GO:0016020">
    <property type="term" value="C:membrane"/>
    <property type="evidence" value="ECO:0007669"/>
    <property type="project" value="UniProtKB-SubCell"/>
</dbReference>
<dbReference type="RefSeq" id="XP_001419365.1">
    <property type="nucleotide sequence ID" value="XM_001419328.1"/>
</dbReference>
<feature type="transmembrane region" description="Helical" evidence="5">
    <location>
        <begin position="84"/>
        <end position="104"/>
    </location>
</feature>
<evidence type="ECO:0000256" key="2">
    <source>
        <dbReference type="ARBA" id="ARBA00022692"/>
    </source>
</evidence>
<dbReference type="EMBL" id="CP000588">
    <property type="protein sequence ID" value="ABO97658.1"/>
    <property type="molecule type" value="Genomic_DNA"/>
</dbReference>
<dbReference type="AlphaFoldDB" id="A4S1H0"/>
<feature type="transmembrane region" description="Helical" evidence="5">
    <location>
        <begin position="12"/>
        <end position="41"/>
    </location>
</feature>
<name>A4S1H0_OSTLU</name>
<evidence type="ECO:0000256" key="4">
    <source>
        <dbReference type="ARBA" id="ARBA00023136"/>
    </source>
</evidence>
<evidence type="ECO:0000313" key="7">
    <source>
        <dbReference type="Proteomes" id="UP000001568"/>
    </source>
</evidence>